<comment type="caution">
    <text evidence="1">The sequence shown here is derived from an EMBL/GenBank/DDBJ whole genome shotgun (WGS) entry which is preliminary data.</text>
</comment>
<proteinExistence type="predicted"/>
<organism evidence="1 2">
    <name type="scientific">Dreissena polymorpha</name>
    <name type="common">Zebra mussel</name>
    <name type="synonym">Mytilus polymorpha</name>
    <dbReference type="NCBI Taxonomy" id="45954"/>
    <lineage>
        <taxon>Eukaryota</taxon>
        <taxon>Metazoa</taxon>
        <taxon>Spiralia</taxon>
        <taxon>Lophotrochozoa</taxon>
        <taxon>Mollusca</taxon>
        <taxon>Bivalvia</taxon>
        <taxon>Autobranchia</taxon>
        <taxon>Heteroconchia</taxon>
        <taxon>Euheterodonta</taxon>
        <taxon>Imparidentia</taxon>
        <taxon>Neoheterodontei</taxon>
        <taxon>Myida</taxon>
        <taxon>Dreissenoidea</taxon>
        <taxon>Dreissenidae</taxon>
        <taxon>Dreissena</taxon>
    </lineage>
</organism>
<sequence>MECLAVEDSETKRQQVQIGPSQSMFLMRWFGTAGAFYRRVYVARSRKDFGYSKKKMGRENLVSQKLVNSARRSTKIPRLGLLHMLNKAVSVPQQPAVKNIW</sequence>
<keyword evidence="2" id="KW-1185">Reference proteome</keyword>
<reference evidence="1" key="1">
    <citation type="journal article" date="2019" name="bioRxiv">
        <title>The Genome of the Zebra Mussel, Dreissena polymorpha: A Resource for Invasive Species Research.</title>
        <authorList>
            <person name="McCartney M.A."/>
            <person name="Auch B."/>
            <person name="Kono T."/>
            <person name="Mallez S."/>
            <person name="Zhang Y."/>
            <person name="Obille A."/>
            <person name="Becker A."/>
            <person name="Abrahante J.E."/>
            <person name="Garbe J."/>
            <person name="Badalamenti J.P."/>
            <person name="Herman A."/>
            <person name="Mangelson H."/>
            <person name="Liachko I."/>
            <person name="Sullivan S."/>
            <person name="Sone E.D."/>
            <person name="Koren S."/>
            <person name="Silverstein K.A.T."/>
            <person name="Beckman K.B."/>
            <person name="Gohl D.M."/>
        </authorList>
    </citation>
    <scope>NUCLEOTIDE SEQUENCE</scope>
    <source>
        <strain evidence="1">Duluth1</strain>
        <tissue evidence="1">Whole animal</tissue>
    </source>
</reference>
<reference evidence="1" key="2">
    <citation type="submission" date="2020-11" db="EMBL/GenBank/DDBJ databases">
        <authorList>
            <person name="McCartney M.A."/>
            <person name="Auch B."/>
            <person name="Kono T."/>
            <person name="Mallez S."/>
            <person name="Becker A."/>
            <person name="Gohl D.M."/>
            <person name="Silverstein K.A.T."/>
            <person name="Koren S."/>
            <person name="Bechman K.B."/>
            <person name="Herman A."/>
            <person name="Abrahante J.E."/>
            <person name="Garbe J."/>
        </authorList>
    </citation>
    <scope>NUCLEOTIDE SEQUENCE</scope>
    <source>
        <strain evidence="1">Duluth1</strain>
        <tissue evidence="1">Whole animal</tissue>
    </source>
</reference>
<dbReference type="EMBL" id="JAIWYP010000003">
    <property type="protein sequence ID" value="KAH3853330.1"/>
    <property type="molecule type" value="Genomic_DNA"/>
</dbReference>
<name>A0A9D4L8D7_DREPO</name>
<accession>A0A9D4L8D7</accession>
<protein>
    <submittedName>
        <fullName evidence="1">Uncharacterized protein</fullName>
    </submittedName>
</protein>
<evidence type="ECO:0000313" key="2">
    <source>
        <dbReference type="Proteomes" id="UP000828390"/>
    </source>
</evidence>
<gene>
    <name evidence="1" type="ORF">DPMN_095852</name>
</gene>
<dbReference type="AlphaFoldDB" id="A0A9D4L8D7"/>
<dbReference type="Proteomes" id="UP000828390">
    <property type="component" value="Unassembled WGS sequence"/>
</dbReference>
<evidence type="ECO:0000313" key="1">
    <source>
        <dbReference type="EMBL" id="KAH3853330.1"/>
    </source>
</evidence>